<keyword evidence="3" id="KW-1185">Reference proteome</keyword>
<dbReference type="PANTHER" id="PTHR11203">
    <property type="entry name" value="CLEAVAGE AND POLYADENYLATION SPECIFICITY FACTOR FAMILY MEMBER"/>
    <property type="match status" value="1"/>
</dbReference>
<dbReference type="OrthoDB" id="9803916at2"/>
<dbReference type="Gene3D" id="3.60.15.10">
    <property type="entry name" value="Ribonuclease Z/Hydroxyacylglutathione hydrolase-like"/>
    <property type="match status" value="1"/>
</dbReference>
<dbReference type="InterPro" id="IPR050698">
    <property type="entry name" value="MBL"/>
</dbReference>
<dbReference type="PANTHER" id="PTHR11203:SF37">
    <property type="entry name" value="INTEGRATOR COMPLEX SUBUNIT 11"/>
    <property type="match status" value="1"/>
</dbReference>
<proteinExistence type="predicted"/>
<dbReference type="SMART" id="SM00849">
    <property type="entry name" value="Lactamase_B"/>
    <property type="match status" value="1"/>
</dbReference>
<keyword evidence="2" id="KW-0269">Exonuclease</keyword>
<dbReference type="AlphaFoldDB" id="A0A0K6I7W2"/>
<dbReference type="SUPFAM" id="SSF56281">
    <property type="entry name" value="Metallo-hydrolase/oxidoreductase"/>
    <property type="match status" value="1"/>
</dbReference>
<dbReference type="GO" id="GO:0004527">
    <property type="term" value="F:exonuclease activity"/>
    <property type="evidence" value="ECO:0007669"/>
    <property type="project" value="UniProtKB-KW"/>
</dbReference>
<dbReference type="EMBL" id="CYHE01000012">
    <property type="protein sequence ID" value="CUA99176.1"/>
    <property type="molecule type" value="Genomic_DNA"/>
</dbReference>
<keyword evidence="2" id="KW-0378">Hydrolase</keyword>
<sequence length="377" mass="39464">MAELRIISGAGGKLPAAFLLETCGRRILFDLGEGPEPGVLPDVSRVGPVDALCLSHAHQDHAGALQLRARLGRPPVYATAETFAQIPEAVLPQATRNLLPLSGTAEVAGLAITTGRSGHAPGGIWLHVAADCGFLYMGDWTPESGLLAFDPPPRAACLVTDASYGDRDTSLADQISLMAEAVRGGAVLPVPSAGRGPEVVLALAREGLKPRACPVVLAEMMALARTPSRICHPGTREELAALLASAGRSGAYQPADVIVSTEANAESGLAASLLARADEGFRFVFSSHVPPGTPAADLLARGQAEWLGWNVHPRLKDTLWLADHTRACHVVPAFAAPEAMPKLTAALGKRLHTGRSLVFGPELDLQLGPVQPVRRSI</sequence>
<accession>A0A0K6I7W2</accession>
<dbReference type="Proteomes" id="UP000183900">
    <property type="component" value="Unassembled WGS sequence"/>
</dbReference>
<dbReference type="RefSeq" id="WP_055456604.1">
    <property type="nucleotide sequence ID" value="NZ_CYHE01000012.1"/>
</dbReference>
<evidence type="ECO:0000313" key="3">
    <source>
        <dbReference type="Proteomes" id="UP000183900"/>
    </source>
</evidence>
<evidence type="ECO:0000259" key="1">
    <source>
        <dbReference type="SMART" id="SM00849"/>
    </source>
</evidence>
<feature type="domain" description="Metallo-beta-lactamase" evidence="1">
    <location>
        <begin position="14"/>
        <end position="186"/>
    </location>
</feature>
<dbReference type="GO" id="GO:0004521">
    <property type="term" value="F:RNA endonuclease activity"/>
    <property type="evidence" value="ECO:0007669"/>
    <property type="project" value="TreeGrafter"/>
</dbReference>
<gene>
    <name evidence="2" type="ORF">Ga0061067_11258</name>
</gene>
<name>A0A0K6I7W2_9HYPH</name>
<organism evidence="2 3">
    <name type="scientific">Pannonibacter indicus</name>
    <dbReference type="NCBI Taxonomy" id="466044"/>
    <lineage>
        <taxon>Bacteria</taxon>
        <taxon>Pseudomonadati</taxon>
        <taxon>Pseudomonadota</taxon>
        <taxon>Alphaproteobacteria</taxon>
        <taxon>Hyphomicrobiales</taxon>
        <taxon>Stappiaceae</taxon>
        <taxon>Pannonibacter</taxon>
    </lineage>
</organism>
<dbReference type="InterPro" id="IPR036866">
    <property type="entry name" value="RibonucZ/Hydroxyglut_hydro"/>
</dbReference>
<dbReference type="Pfam" id="PF00753">
    <property type="entry name" value="Lactamase_B"/>
    <property type="match status" value="1"/>
</dbReference>
<evidence type="ECO:0000313" key="2">
    <source>
        <dbReference type="EMBL" id="CUA99176.1"/>
    </source>
</evidence>
<dbReference type="InterPro" id="IPR001279">
    <property type="entry name" value="Metallo-B-lactamas"/>
</dbReference>
<protein>
    <submittedName>
        <fullName evidence="2">RNA processing exonuclease, beta-lactamase fold, Cft2 family</fullName>
    </submittedName>
</protein>
<reference evidence="3" key="1">
    <citation type="submission" date="2015-08" db="EMBL/GenBank/DDBJ databases">
        <authorList>
            <person name="Varghese N."/>
        </authorList>
    </citation>
    <scope>NUCLEOTIDE SEQUENCE [LARGE SCALE GENOMIC DNA]</scope>
    <source>
        <strain evidence="3">DSM 23407</strain>
    </source>
</reference>
<keyword evidence="2" id="KW-0540">Nuclease</keyword>